<dbReference type="Proteomes" id="UP001171620">
    <property type="component" value="Unassembled WGS sequence"/>
</dbReference>
<gene>
    <name evidence="2" type="ORF">QZM33_25645</name>
</gene>
<proteinExistence type="predicted"/>
<dbReference type="EMBL" id="JAUJRV010000029">
    <property type="protein sequence ID" value="MDN7798329.1"/>
    <property type="molecule type" value="Genomic_DNA"/>
</dbReference>
<organism evidence="2 3">
    <name type="scientific">Burkholderia vietnamiensis</name>
    <dbReference type="NCBI Taxonomy" id="60552"/>
    <lineage>
        <taxon>Bacteria</taxon>
        <taxon>Pseudomonadati</taxon>
        <taxon>Pseudomonadota</taxon>
        <taxon>Betaproteobacteria</taxon>
        <taxon>Burkholderiales</taxon>
        <taxon>Burkholderiaceae</taxon>
        <taxon>Burkholderia</taxon>
        <taxon>Burkholderia cepacia complex</taxon>
    </lineage>
</organism>
<comment type="caution">
    <text evidence="2">The sequence shown here is derived from an EMBL/GenBank/DDBJ whole genome shotgun (WGS) entry which is preliminary data.</text>
</comment>
<name>A0AAW7T903_BURVI</name>
<sequence>MGQDAPKEGQREMTTEKQAPKELEYYHAAAKAAEQAKELGLPELKGSKEQIQYAEQIRLRWIVQELIQSVKMQDSLGDLYARGLFYYLQEQTKCSFWIEANQKHRTLGNFFSFMMGDLVFLTEVQNYGSINID</sequence>
<dbReference type="AlphaFoldDB" id="A0AAW7T903"/>
<dbReference type="RefSeq" id="WP_176061580.1">
    <property type="nucleotide sequence ID" value="NZ_JAUJRV010000029.1"/>
</dbReference>
<evidence type="ECO:0000256" key="1">
    <source>
        <dbReference type="SAM" id="MobiDB-lite"/>
    </source>
</evidence>
<evidence type="ECO:0000313" key="3">
    <source>
        <dbReference type="Proteomes" id="UP001171620"/>
    </source>
</evidence>
<protein>
    <submittedName>
        <fullName evidence="2">Uncharacterized protein</fullName>
    </submittedName>
</protein>
<evidence type="ECO:0000313" key="2">
    <source>
        <dbReference type="EMBL" id="MDN7798329.1"/>
    </source>
</evidence>
<accession>A0AAW7T903</accession>
<feature type="region of interest" description="Disordered" evidence="1">
    <location>
        <begin position="1"/>
        <end position="21"/>
    </location>
</feature>
<reference evidence="2" key="1">
    <citation type="submission" date="2023-07" db="EMBL/GenBank/DDBJ databases">
        <title>A collection of bacterial strains from the Burkholderia cepacia Research Laboratory and Repository.</title>
        <authorList>
            <person name="Lipuma J."/>
            <person name="Spilker T."/>
            <person name="Caverly L."/>
        </authorList>
    </citation>
    <scope>NUCLEOTIDE SEQUENCE</scope>
    <source>
        <strain evidence="2">AU44268</strain>
    </source>
</reference>